<evidence type="ECO:0000313" key="2">
    <source>
        <dbReference type="EMBL" id="KTR42409.1"/>
    </source>
</evidence>
<dbReference type="EMBL" id="LDRB01000008">
    <property type="protein sequence ID" value="KTR42409.1"/>
    <property type="molecule type" value="Genomic_DNA"/>
</dbReference>
<gene>
    <name evidence="2" type="ORF">NS263_01760</name>
</gene>
<evidence type="ECO:0000256" key="1">
    <source>
        <dbReference type="SAM" id="Phobius"/>
    </source>
</evidence>
<keyword evidence="3" id="KW-1185">Reference proteome</keyword>
<name>A0ABR5SAH8_9MICO</name>
<evidence type="ECO:0000313" key="3">
    <source>
        <dbReference type="Proteomes" id="UP000078335"/>
    </source>
</evidence>
<feature type="transmembrane region" description="Helical" evidence="1">
    <location>
        <begin position="40"/>
        <end position="61"/>
    </location>
</feature>
<dbReference type="Proteomes" id="UP000078335">
    <property type="component" value="Unassembled WGS sequence"/>
</dbReference>
<organism evidence="2 3">
    <name type="scientific">Curtobacterium oceanosedimentum</name>
    <dbReference type="NCBI Taxonomy" id="465820"/>
    <lineage>
        <taxon>Bacteria</taxon>
        <taxon>Bacillati</taxon>
        <taxon>Actinomycetota</taxon>
        <taxon>Actinomycetes</taxon>
        <taxon>Micrococcales</taxon>
        <taxon>Microbacteriaceae</taxon>
        <taxon>Curtobacterium</taxon>
    </lineage>
</organism>
<accession>A0ABR5SAH8</accession>
<keyword evidence="1" id="KW-0812">Transmembrane</keyword>
<keyword evidence="1" id="KW-1133">Transmembrane helix</keyword>
<feature type="transmembrane region" description="Helical" evidence="1">
    <location>
        <begin position="67"/>
        <end position="84"/>
    </location>
</feature>
<proteinExistence type="predicted"/>
<keyword evidence="1" id="KW-0472">Membrane</keyword>
<protein>
    <submittedName>
        <fullName evidence="2">Uncharacterized protein</fullName>
    </submittedName>
</protein>
<reference evidence="2 3" key="1">
    <citation type="journal article" date="2016" name="Front. Microbiol.">
        <title>Genomic Resource of Rice Seed Associated Bacteria.</title>
        <authorList>
            <person name="Midha S."/>
            <person name="Bansal K."/>
            <person name="Sharma S."/>
            <person name="Kumar N."/>
            <person name="Patil P.P."/>
            <person name="Chaudhry V."/>
            <person name="Patil P.B."/>
        </authorList>
    </citation>
    <scope>NUCLEOTIDE SEQUENCE [LARGE SCALE GENOMIC DNA]</scope>
    <source>
        <strain evidence="2 3">NS263</strain>
    </source>
</reference>
<comment type="caution">
    <text evidence="2">The sequence shown here is derived from an EMBL/GenBank/DDBJ whole genome shotgun (WGS) entry which is preliminary data.</text>
</comment>
<sequence length="102" mass="10699">MRSTQITRLLTLTPLTVRPSQIGASGSSARTSFSAFLIRFDFFGVAVGVGSLAVAVCFGAAEAAPEGTAAVLATMLTAASAMTAKERCLFTRSRVWLRARAQ</sequence>